<dbReference type="EMBL" id="BMEO01000008">
    <property type="protein sequence ID" value="GGF97880.1"/>
    <property type="molecule type" value="Genomic_DNA"/>
</dbReference>
<evidence type="ECO:0000259" key="2">
    <source>
        <dbReference type="SMART" id="SM00867"/>
    </source>
</evidence>
<keyword evidence="4" id="KW-1185">Reference proteome</keyword>
<reference evidence="3" key="1">
    <citation type="journal article" date="2014" name="Int. J. Syst. Evol. Microbiol.">
        <title>Complete genome sequence of Corynebacterium casei LMG S-19264T (=DSM 44701T), isolated from a smear-ripened cheese.</title>
        <authorList>
            <consortium name="US DOE Joint Genome Institute (JGI-PGF)"/>
            <person name="Walter F."/>
            <person name="Albersmeier A."/>
            <person name="Kalinowski J."/>
            <person name="Ruckert C."/>
        </authorList>
    </citation>
    <scope>NUCLEOTIDE SEQUENCE</scope>
    <source>
        <strain evidence="3">CGMCC 1.12181</strain>
    </source>
</reference>
<dbReference type="Gene3D" id="2.40.128.110">
    <property type="entry name" value="Lipid/polyisoprenoid-binding, YceI-like"/>
    <property type="match status" value="1"/>
</dbReference>
<organism evidence="3 4">
    <name type="scientific">Marinicella pacifica</name>
    <dbReference type="NCBI Taxonomy" id="1171543"/>
    <lineage>
        <taxon>Bacteria</taxon>
        <taxon>Pseudomonadati</taxon>
        <taxon>Pseudomonadota</taxon>
        <taxon>Gammaproteobacteria</taxon>
        <taxon>Lysobacterales</taxon>
        <taxon>Marinicellaceae</taxon>
        <taxon>Marinicella</taxon>
    </lineage>
</organism>
<gene>
    <name evidence="3" type="primary">yceI</name>
    <name evidence="3" type="ORF">GCM10011365_19080</name>
</gene>
<name>A0A917CTP0_9GAMM</name>
<dbReference type="RefSeq" id="WP_188365510.1">
    <property type="nucleotide sequence ID" value="NZ_BAABJF010000022.1"/>
</dbReference>
<dbReference type="SMART" id="SM00867">
    <property type="entry name" value="YceI"/>
    <property type="match status" value="1"/>
</dbReference>
<feature type="signal peptide" evidence="1">
    <location>
        <begin position="1"/>
        <end position="19"/>
    </location>
</feature>
<sequence length="201" mass="22854">MKALIRIPLLILSVWLLQACQQTPVKTVKPKDIQLLWQLDTMKSQINYLSTKNGDIREHNTLRFISGHIDTDKNVQLIIDLNSINTHIDIRDQRMREIFFETNQYPTAKVTAQIEDNLPLMSAYPINFTLNLKAHSREFQSSVIIHSGGGEMMVTSAEPVSVSVATFGLQKPLEKLREIAGLNSISPTVEVDFKLHFKQVK</sequence>
<reference evidence="3" key="2">
    <citation type="submission" date="2020-09" db="EMBL/GenBank/DDBJ databases">
        <authorList>
            <person name="Sun Q."/>
            <person name="Zhou Y."/>
        </authorList>
    </citation>
    <scope>NUCLEOTIDE SEQUENCE</scope>
    <source>
        <strain evidence="3">CGMCC 1.12181</strain>
    </source>
</reference>
<dbReference type="Pfam" id="PF04264">
    <property type="entry name" value="YceI"/>
    <property type="match status" value="1"/>
</dbReference>
<protein>
    <recommendedName>
        <fullName evidence="2">Lipid/polyisoprenoid-binding YceI-like domain-containing protein</fullName>
    </recommendedName>
</protein>
<dbReference type="SUPFAM" id="SSF101874">
    <property type="entry name" value="YceI-like"/>
    <property type="match status" value="1"/>
</dbReference>
<evidence type="ECO:0000256" key="1">
    <source>
        <dbReference type="SAM" id="SignalP"/>
    </source>
</evidence>
<proteinExistence type="predicted"/>
<evidence type="ECO:0000313" key="3">
    <source>
        <dbReference type="EMBL" id="GGF97880.1"/>
    </source>
</evidence>
<feature type="chain" id="PRO_5037010641" description="Lipid/polyisoprenoid-binding YceI-like domain-containing protein" evidence="1">
    <location>
        <begin position="20"/>
        <end position="201"/>
    </location>
</feature>
<dbReference type="PANTHER" id="PTHR34406">
    <property type="entry name" value="PROTEIN YCEI"/>
    <property type="match status" value="1"/>
</dbReference>
<comment type="caution">
    <text evidence="3">The sequence shown here is derived from an EMBL/GenBank/DDBJ whole genome shotgun (WGS) entry which is preliminary data.</text>
</comment>
<feature type="domain" description="Lipid/polyisoprenoid-binding YceI-like" evidence="2">
    <location>
        <begin position="36"/>
        <end position="198"/>
    </location>
</feature>
<keyword evidence="1" id="KW-0732">Signal</keyword>
<dbReference type="InterPro" id="IPR007372">
    <property type="entry name" value="Lipid/polyisoprenoid-bd_YceI"/>
</dbReference>
<dbReference type="PROSITE" id="PS51257">
    <property type="entry name" value="PROKAR_LIPOPROTEIN"/>
    <property type="match status" value="1"/>
</dbReference>
<dbReference type="AlphaFoldDB" id="A0A917CTP0"/>
<dbReference type="PANTHER" id="PTHR34406:SF1">
    <property type="entry name" value="PROTEIN YCEI"/>
    <property type="match status" value="1"/>
</dbReference>
<evidence type="ECO:0000313" key="4">
    <source>
        <dbReference type="Proteomes" id="UP000605253"/>
    </source>
</evidence>
<dbReference type="Proteomes" id="UP000605253">
    <property type="component" value="Unassembled WGS sequence"/>
</dbReference>
<dbReference type="InterPro" id="IPR036761">
    <property type="entry name" value="TTHA0802/YceI-like_sf"/>
</dbReference>
<accession>A0A917CTP0</accession>